<protein>
    <submittedName>
        <fullName evidence="5">Carbonic anhydrase-related protein-like</fullName>
    </submittedName>
</protein>
<name>A0A9J7DGZ2_MUSDO</name>
<dbReference type="InterPro" id="IPR001148">
    <property type="entry name" value="CA_dom"/>
</dbReference>
<dbReference type="Gene3D" id="3.10.200.10">
    <property type="entry name" value="Alpha carbonic anhydrase"/>
    <property type="match status" value="1"/>
</dbReference>
<evidence type="ECO:0000256" key="2">
    <source>
        <dbReference type="SAM" id="SignalP"/>
    </source>
</evidence>
<evidence type="ECO:0000259" key="3">
    <source>
        <dbReference type="PROSITE" id="PS51144"/>
    </source>
</evidence>
<keyword evidence="4" id="KW-1185">Reference proteome</keyword>
<dbReference type="Proteomes" id="UP001652621">
    <property type="component" value="Unplaced"/>
</dbReference>
<reference evidence="5" key="1">
    <citation type="submission" date="2025-08" db="UniProtKB">
        <authorList>
            <consortium name="RefSeq"/>
        </authorList>
    </citation>
    <scope>IDENTIFICATION</scope>
    <source>
        <strain evidence="5">Aabys</strain>
        <tissue evidence="5">Whole body</tissue>
    </source>
</reference>
<feature type="signal peptide" evidence="2">
    <location>
        <begin position="1"/>
        <end position="19"/>
    </location>
</feature>
<dbReference type="PANTHER" id="PTHR18952:SF124">
    <property type="entry name" value="CARBONIC ANHYDRASE 7"/>
    <property type="match status" value="1"/>
</dbReference>
<feature type="domain" description="Alpha-carbonic anhydrase" evidence="3">
    <location>
        <begin position="11"/>
        <end position="262"/>
    </location>
</feature>
<dbReference type="OrthoDB" id="429145at2759"/>
<evidence type="ECO:0000313" key="5">
    <source>
        <dbReference type="RefSeq" id="XP_019892727.2"/>
    </source>
</evidence>
<evidence type="ECO:0000256" key="1">
    <source>
        <dbReference type="ARBA" id="ARBA00010718"/>
    </source>
</evidence>
<comment type="similarity">
    <text evidence="1">Belongs to the alpha-carbonic anhydrase family.</text>
</comment>
<dbReference type="PANTHER" id="PTHR18952">
    <property type="entry name" value="CARBONIC ANHYDRASE"/>
    <property type="match status" value="1"/>
</dbReference>
<feature type="chain" id="PRO_5047474596" evidence="2">
    <location>
        <begin position="20"/>
        <end position="301"/>
    </location>
</feature>
<organism evidence="4 5">
    <name type="scientific">Musca domestica</name>
    <name type="common">House fly</name>
    <dbReference type="NCBI Taxonomy" id="7370"/>
    <lineage>
        <taxon>Eukaryota</taxon>
        <taxon>Metazoa</taxon>
        <taxon>Ecdysozoa</taxon>
        <taxon>Arthropoda</taxon>
        <taxon>Hexapoda</taxon>
        <taxon>Insecta</taxon>
        <taxon>Pterygota</taxon>
        <taxon>Neoptera</taxon>
        <taxon>Endopterygota</taxon>
        <taxon>Diptera</taxon>
        <taxon>Brachycera</taxon>
        <taxon>Muscomorpha</taxon>
        <taxon>Muscoidea</taxon>
        <taxon>Muscidae</taxon>
        <taxon>Musca</taxon>
    </lineage>
</organism>
<dbReference type="GeneID" id="101897413"/>
<dbReference type="Pfam" id="PF00194">
    <property type="entry name" value="Carb_anhydrase"/>
    <property type="match status" value="1"/>
</dbReference>
<dbReference type="CDD" id="cd00326">
    <property type="entry name" value="alpha_CA"/>
    <property type="match status" value="1"/>
</dbReference>
<sequence>MKVVSLLLFLGAFIGVGKPQPEDCNKPNYQCAGKHKLPINAFHFDVLGKTFVDLKFRHFDKMPQNAVMTNKGYYIVLDLTYDGAPPLISDGPLKENEVYELDQIRFEWDRTTGVNDTAIRPMEMHILFRNTKKKDFDEASHADNGLAALAFFFAMGNDFYAGYGILAKFLKEIKTPNTSTAVPPMPLIHMMPKAIVSYYHYSGTLLAPPCSSSVIWMDFPTPIDLPLSLAILFNGLYTPHPYTNDKRPATGQLGSVINFVAEVNSVPDGSIAIDDWNGNVKHTLISLPLLLFCIYMLNVYI</sequence>
<dbReference type="AlphaFoldDB" id="A0A9J7DGZ2"/>
<accession>A0A9J7DGZ2</accession>
<dbReference type="KEGG" id="mde:101897413"/>
<proteinExistence type="inferred from homology"/>
<dbReference type="VEuPathDB" id="VectorBase:MDOMA2_017649"/>
<dbReference type="RefSeq" id="XP_019892727.2">
    <property type="nucleotide sequence ID" value="XM_020037168.2"/>
</dbReference>
<dbReference type="SUPFAM" id="SSF51069">
    <property type="entry name" value="Carbonic anhydrase"/>
    <property type="match status" value="1"/>
</dbReference>
<gene>
    <name evidence="5" type="primary">LOC101897413</name>
</gene>
<dbReference type="InterPro" id="IPR036398">
    <property type="entry name" value="CA_dom_sf"/>
</dbReference>
<dbReference type="InterPro" id="IPR023561">
    <property type="entry name" value="Carbonic_anhydrase_a-class"/>
</dbReference>
<dbReference type="SMART" id="SM01057">
    <property type="entry name" value="Carb_anhydrase"/>
    <property type="match status" value="1"/>
</dbReference>
<keyword evidence="2" id="KW-0732">Signal</keyword>
<dbReference type="PROSITE" id="PS51144">
    <property type="entry name" value="ALPHA_CA_2"/>
    <property type="match status" value="1"/>
</dbReference>
<evidence type="ECO:0000313" key="4">
    <source>
        <dbReference type="Proteomes" id="UP001652621"/>
    </source>
</evidence>